<reference evidence="1 2" key="1">
    <citation type="submission" date="2017-10" db="EMBL/GenBank/DDBJ databases">
        <title>Bacillus sp. nov., a halophilic bacterium isolated from a Keqin Lake.</title>
        <authorList>
            <person name="Wang H."/>
        </authorList>
    </citation>
    <scope>NUCLEOTIDE SEQUENCE [LARGE SCALE GENOMIC DNA]</scope>
    <source>
        <strain evidence="1 2">KCTC 13187</strain>
    </source>
</reference>
<proteinExistence type="predicted"/>
<dbReference type="Gene3D" id="1.10.10.1150">
    <property type="entry name" value="Coenzyme PQQ synthesis protein D (PqqD)"/>
    <property type="match status" value="1"/>
</dbReference>
<dbReference type="RefSeq" id="WP_110939172.1">
    <property type="nucleotide sequence ID" value="NZ_KZ614148.1"/>
</dbReference>
<sequence>MITNKNFLTGHFISQKPGNIVSDMDGEKVMLSINNGKYYNLGDIGGEIWKLIEKPIAIDSLVNTLMSTYDVDKNQCEEHVLSFLEMLYKEDLIQTKE</sequence>
<organism evidence="1 2">
    <name type="scientific">Salipaludibacillus neizhouensis</name>
    <dbReference type="NCBI Taxonomy" id="885475"/>
    <lineage>
        <taxon>Bacteria</taxon>
        <taxon>Bacillati</taxon>
        <taxon>Bacillota</taxon>
        <taxon>Bacilli</taxon>
        <taxon>Bacillales</taxon>
        <taxon>Bacillaceae</taxon>
    </lineage>
</organism>
<comment type="caution">
    <text evidence="1">The sequence shown here is derived from an EMBL/GenBank/DDBJ whole genome shotgun (WGS) entry which is preliminary data.</text>
</comment>
<dbReference type="InterPro" id="IPR008792">
    <property type="entry name" value="PQQD"/>
</dbReference>
<dbReference type="Pfam" id="PF05402">
    <property type="entry name" value="PqqD"/>
    <property type="match status" value="1"/>
</dbReference>
<protein>
    <submittedName>
        <fullName evidence="1">PqqD family protein</fullName>
    </submittedName>
</protein>
<dbReference type="Proteomes" id="UP000281498">
    <property type="component" value="Unassembled WGS sequence"/>
</dbReference>
<accession>A0A3A9K6A2</accession>
<keyword evidence="2" id="KW-1185">Reference proteome</keyword>
<dbReference type="OrthoDB" id="1495225at2"/>
<dbReference type="EMBL" id="PDOE01000007">
    <property type="protein sequence ID" value="RKL66390.1"/>
    <property type="molecule type" value="Genomic_DNA"/>
</dbReference>
<evidence type="ECO:0000313" key="2">
    <source>
        <dbReference type="Proteomes" id="UP000281498"/>
    </source>
</evidence>
<evidence type="ECO:0000313" key="1">
    <source>
        <dbReference type="EMBL" id="RKL66390.1"/>
    </source>
</evidence>
<dbReference type="InterPro" id="IPR041881">
    <property type="entry name" value="PqqD_sf"/>
</dbReference>
<dbReference type="AlphaFoldDB" id="A0A3A9K6A2"/>
<dbReference type="NCBIfam" id="NF033536">
    <property type="entry name" value="lasso_PqqD_Bac"/>
    <property type="match status" value="1"/>
</dbReference>
<gene>
    <name evidence="1" type="ORF">CR203_15990</name>
</gene>
<name>A0A3A9K6A2_9BACI</name>